<dbReference type="Proteomes" id="UP001396898">
    <property type="component" value="Unassembled WGS sequence"/>
</dbReference>
<dbReference type="PANTHER" id="PTHR40619:SF3">
    <property type="entry name" value="FUNGAL STAND N-TERMINAL GOODBYE DOMAIN-CONTAINING PROTEIN"/>
    <property type="match status" value="1"/>
</dbReference>
<keyword evidence="2" id="KW-1185">Reference proteome</keyword>
<dbReference type="EMBL" id="JAQQWI010000015">
    <property type="protein sequence ID" value="KAK8012905.1"/>
    <property type="molecule type" value="Genomic_DNA"/>
</dbReference>
<comment type="caution">
    <text evidence="1">The sequence shown here is derived from an EMBL/GenBank/DDBJ whole genome shotgun (WGS) entry which is preliminary data.</text>
</comment>
<evidence type="ECO:0000313" key="2">
    <source>
        <dbReference type="Proteomes" id="UP001396898"/>
    </source>
</evidence>
<proteinExistence type="predicted"/>
<sequence>MAMATLRLTSADSSASLFQHCSWEDVLASMEQAVTEDESKAQHNRARALVRNRPVIITLQSLTNMIPDQDGLSVMRGGLKYIFDMLRQRVTNREKIIRAFEDMPLTFSKACDTFCNHPEDEALKHYVNDLYETLRLQVPRLVETLTRPKEGSYECTELVKRAARRVSDRVDVLVGKAVVTNLSETRLLGTKIDQVQTEVGRIYQGIETIESGQVRALQMRHDDNPEQFLQLSTAIGNKIDAVATQLRQEVAEFRGDLQRLLANHAQSSLETTARRETKWNTATYVPEMLQITYDDVLHMIDFEDPMFLVNDLEEVLRKGRLMSPSALSRAAWVLTTERFAEWTNIEHNDVLLIDGYMAELAISKVSPLSCLASTLVSVARMQPYSLVLYHFCGLHSHPMDTPIGPRGLLMSFIAQLVVGFDHIGDGDRIYPTIGADLLTDIPLQDVPQLWSLFVELLSQVPSGVVIYIIIDDSPEFETSLHGWGEETESIIDALTSLASEGVVEAVLKVLVTCTQKCMDIRRFFRVEDYISLEAGNLGDGLVQTLGRHDAIY</sequence>
<accession>A0ABR1RJ84</accession>
<protein>
    <submittedName>
        <fullName evidence="1">Uncharacterized protein</fullName>
    </submittedName>
</protein>
<organism evidence="1 2">
    <name type="scientific">Apiospora marii</name>
    <dbReference type="NCBI Taxonomy" id="335849"/>
    <lineage>
        <taxon>Eukaryota</taxon>
        <taxon>Fungi</taxon>
        <taxon>Dikarya</taxon>
        <taxon>Ascomycota</taxon>
        <taxon>Pezizomycotina</taxon>
        <taxon>Sordariomycetes</taxon>
        <taxon>Xylariomycetidae</taxon>
        <taxon>Amphisphaeriales</taxon>
        <taxon>Apiosporaceae</taxon>
        <taxon>Apiospora</taxon>
    </lineage>
</organism>
<evidence type="ECO:0000313" key="1">
    <source>
        <dbReference type="EMBL" id="KAK8012905.1"/>
    </source>
</evidence>
<name>A0ABR1RJ84_9PEZI</name>
<reference evidence="1 2" key="1">
    <citation type="submission" date="2023-01" db="EMBL/GenBank/DDBJ databases">
        <title>Analysis of 21 Apiospora genomes using comparative genomics revels a genus with tremendous synthesis potential of carbohydrate active enzymes and secondary metabolites.</title>
        <authorList>
            <person name="Sorensen T."/>
        </authorList>
    </citation>
    <scope>NUCLEOTIDE SEQUENCE [LARGE SCALE GENOMIC DNA]</scope>
    <source>
        <strain evidence="1 2">CBS 20057</strain>
    </source>
</reference>
<dbReference type="PANTHER" id="PTHR40619">
    <property type="entry name" value="FUNGAL STAND N-TERMINAL GOODBYE DOMAIN-CONTAINING PROTEIN"/>
    <property type="match status" value="1"/>
</dbReference>
<gene>
    <name evidence="1" type="ORF">PG991_010280</name>
</gene>